<keyword evidence="5 8" id="KW-1133">Transmembrane helix</keyword>
<evidence type="ECO:0000259" key="10">
    <source>
        <dbReference type="Pfam" id="PF21082"/>
    </source>
</evidence>
<dbReference type="InterPro" id="IPR006685">
    <property type="entry name" value="MscS_channel_2nd"/>
</dbReference>
<feature type="transmembrane region" description="Helical" evidence="8">
    <location>
        <begin position="424"/>
        <end position="446"/>
    </location>
</feature>
<comment type="similarity">
    <text evidence="2">Belongs to the MscS (TC 1.A.23) family.</text>
</comment>
<name>A0ABZ0I4Z4_9GAMM</name>
<sequence length="702" mass="78395">MFAVDFDLPPDPSRLDVNWWDYFVAGQDDTPEAVEQRFETGAVRLSELKEQLAAEGLASQAALADTVLKDLSRYQQFKARPFPLPPVAKVAQDSYTVAEIRALIEELRKTGVQRSEEDQEIVQLENAISAGQNDLNEQKVRYRASAETSPDRMEEGLLLMQSRLQLELARLELLWRRTNSKSLGQQIDDLQALVEDAAKRLTTSEEDVAAAENARASALNTAKELRMKLLRVQLAQSGALALTPLEQARDRLASQSMIELDVQATRQELVASEYALIQRILIRIGQGKTPPGEADRSYLSTYIEELSKLEDSLAKWRRETARSRETAMAGMSDDNSKQLQTLLEQRARLSDSTERELRGLDEELIGGFQLGNLFDSLLAQGEGRVTRSVQFAEHLADLSWEKVLRLLSTSLFELGGAPVTTLDIFRMFIILTAAWWISKILSKTLVRIAAARNTVNDGSIYTLSRILHYIILAVGIMVALSSIGIDFTKFALFASALGVGIGFGLQTLVGNFVAGLIILFERSLKIGDFVELESGVTGEVREINMRSTLVTTNDNIDIVVPNSEFVNGQVTNWTMREVYRRVRIPFGVAYGTDKELVKKAALEAANNVPLTHQKNKSRKPQLWFVEFGDSSLNFELVVWLEPDAVKRPGHVHASYLWAIDDKLREYAIEVPFPQRDLHVRSVFGKTSAEDLPLMGGKPESLG</sequence>
<dbReference type="PANTHER" id="PTHR30347:SF1">
    <property type="entry name" value="MECHANOSENSITIVE CHANNEL MSCK"/>
    <property type="match status" value="1"/>
</dbReference>
<proteinExistence type="inferred from homology"/>
<keyword evidence="3" id="KW-1003">Cell membrane</keyword>
<keyword evidence="4 8" id="KW-0812">Transmembrane</keyword>
<dbReference type="SUPFAM" id="SSF82861">
    <property type="entry name" value="Mechanosensitive channel protein MscS (YggB), transmembrane region"/>
    <property type="match status" value="1"/>
</dbReference>
<evidence type="ECO:0000256" key="6">
    <source>
        <dbReference type="ARBA" id="ARBA00023136"/>
    </source>
</evidence>
<evidence type="ECO:0000256" key="4">
    <source>
        <dbReference type="ARBA" id="ARBA00022692"/>
    </source>
</evidence>
<organism evidence="12 13">
    <name type="scientific">Congregibacter variabilis</name>
    <dbReference type="NCBI Taxonomy" id="3081200"/>
    <lineage>
        <taxon>Bacteria</taxon>
        <taxon>Pseudomonadati</taxon>
        <taxon>Pseudomonadota</taxon>
        <taxon>Gammaproteobacteria</taxon>
        <taxon>Cellvibrionales</taxon>
        <taxon>Halieaceae</taxon>
        <taxon>Congregibacter</taxon>
    </lineage>
</organism>
<dbReference type="InterPro" id="IPR011014">
    <property type="entry name" value="MscS_channel_TM-2"/>
</dbReference>
<feature type="coiled-coil region" evidence="7">
    <location>
        <begin position="180"/>
        <end position="228"/>
    </location>
</feature>
<dbReference type="InterPro" id="IPR049142">
    <property type="entry name" value="MS_channel_1st"/>
</dbReference>
<dbReference type="SUPFAM" id="SSF50182">
    <property type="entry name" value="Sm-like ribonucleoproteins"/>
    <property type="match status" value="1"/>
</dbReference>
<evidence type="ECO:0000256" key="2">
    <source>
        <dbReference type="ARBA" id="ARBA00008017"/>
    </source>
</evidence>
<accession>A0ABZ0I4Z4</accession>
<evidence type="ECO:0000259" key="11">
    <source>
        <dbReference type="Pfam" id="PF21088"/>
    </source>
</evidence>
<evidence type="ECO:0000313" key="12">
    <source>
        <dbReference type="EMBL" id="WOJ94113.1"/>
    </source>
</evidence>
<feature type="domain" description="Mechanosensitive ion channel MscS C-terminal" evidence="10">
    <location>
        <begin position="582"/>
        <end position="648"/>
    </location>
</feature>
<feature type="domain" description="Mechanosensitive ion channel transmembrane helices 2/3" evidence="11">
    <location>
        <begin position="466"/>
        <end position="506"/>
    </location>
</feature>
<comment type="subcellular location">
    <subcellularLocation>
        <location evidence="1">Cell membrane</location>
        <topology evidence="1">Multi-pass membrane protein</topology>
    </subcellularLocation>
</comment>
<evidence type="ECO:0000313" key="13">
    <source>
        <dbReference type="Proteomes" id="UP001626537"/>
    </source>
</evidence>
<dbReference type="Gene3D" id="2.30.30.60">
    <property type="match status" value="1"/>
</dbReference>
<evidence type="ECO:0000256" key="5">
    <source>
        <dbReference type="ARBA" id="ARBA00022989"/>
    </source>
</evidence>
<dbReference type="RefSeq" id="WP_407348752.1">
    <property type="nucleotide sequence ID" value="NZ_CP136864.1"/>
</dbReference>
<dbReference type="Gene3D" id="3.30.70.100">
    <property type="match status" value="1"/>
</dbReference>
<feature type="coiled-coil region" evidence="7">
    <location>
        <begin position="299"/>
        <end position="326"/>
    </location>
</feature>
<dbReference type="EMBL" id="CP136864">
    <property type="protein sequence ID" value="WOJ94113.1"/>
    <property type="molecule type" value="Genomic_DNA"/>
</dbReference>
<protein>
    <submittedName>
        <fullName evidence="12">Mechanosensitive ion channel</fullName>
    </submittedName>
</protein>
<keyword evidence="7" id="KW-0175">Coiled coil</keyword>
<evidence type="ECO:0000256" key="8">
    <source>
        <dbReference type="SAM" id="Phobius"/>
    </source>
</evidence>
<reference evidence="12 13" key="1">
    <citation type="submission" date="2023-10" db="EMBL/GenBank/DDBJ databases">
        <title>Two novel species belonging to the OM43/NOR5 clade.</title>
        <authorList>
            <person name="Park M."/>
        </authorList>
    </citation>
    <scope>NUCLEOTIDE SEQUENCE [LARGE SCALE GENOMIC DNA]</scope>
    <source>
        <strain evidence="12 13">IMCC43200</strain>
    </source>
</reference>
<evidence type="ECO:0000256" key="3">
    <source>
        <dbReference type="ARBA" id="ARBA00022475"/>
    </source>
</evidence>
<dbReference type="InterPro" id="IPR052702">
    <property type="entry name" value="MscS-like_channel"/>
</dbReference>
<gene>
    <name evidence="12" type="ORF">R0135_02835</name>
</gene>
<dbReference type="PANTHER" id="PTHR30347">
    <property type="entry name" value="POTASSIUM CHANNEL RELATED"/>
    <property type="match status" value="1"/>
</dbReference>
<dbReference type="Pfam" id="PF21082">
    <property type="entry name" value="MS_channel_3rd"/>
    <property type="match status" value="1"/>
</dbReference>
<dbReference type="InterPro" id="IPR049278">
    <property type="entry name" value="MS_channel_C"/>
</dbReference>
<dbReference type="Proteomes" id="UP001626537">
    <property type="component" value="Chromosome"/>
</dbReference>
<dbReference type="Pfam" id="PF00924">
    <property type="entry name" value="MS_channel_2nd"/>
    <property type="match status" value="1"/>
</dbReference>
<evidence type="ECO:0000259" key="9">
    <source>
        <dbReference type="Pfam" id="PF00924"/>
    </source>
</evidence>
<keyword evidence="6 8" id="KW-0472">Membrane</keyword>
<dbReference type="Gene3D" id="1.10.287.1260">
    <property type="match status" value="1"/>
</dbReference>
<feature type="transmembrane region" description="Helical" evidence="8">
    <location>
        <begin position="491"/>
        <end position="520"/>
    </location>
</feature>
<feature type="transmembrane region" description="Helical" evidence="8">
    <location>
        <begin position="466"/>
        <end position="485"/>
    </location>
</feature>
<keyword evidence="13" id="KW-1185">Reference proteome</keyword>
<feature type="domain" description="Mechanosensitive ion channel MscS" evidence="9">
    <location>
        <begin position="507"/>
        <end position="574"/>
    </location>
</feature>
<dbReference type="InterPro" id="IPR010920">
    <property type="entry name" value="LSM_dom_sf"/>
</dbReference>
<evidence type="ECO:0000256" key="7">
    <source>
        <dbReference type="SAM" id="Coils"/>
    </source>
</evidence>
<evidence type="ECO:0000256" key="1">
    <source>
        <dbReference type="ARBA" id="ARBA00004651"/>
    </source>
</evidence>
<dbReference type="InterPro" id="IPR011066">
    <property type="entry name" value="MscS_channel_C_sf"/>
</dbReference>
<dbReference type="Pfam" id="PF21088">
    <property type="entry name" value="MS_channel_1st"/>
    <property type="match status" value="1"/>
</dbReference>
<dbReference type="SUPFAM" id="SSF82689">
    <property type="entry name" value="Mechanosensitive channel protein MscS (YggB), C-terminal domain"/>
    <property type="match status" value="1"/>
</dbReference>
<dbReference type="InterPro" id="IPR023408">
    <property type="entry name" value="MscS_beta-dom_sf"/>
</dbReference>